<keyword evidence="3" id="KW-1185">Reference proteome</keyword>
<accession>A0ABR7JTI1</accession>
<comment type="caution">
    <text evidence="2">The sequence shown here is derived from an EMBL/GenBank/DDBJ whole genome shotgun (WGS) entry which is preliminary data.</text>
</comment>
<gene>
    <name evidence="2" type="ORF">H8923_14355</name>
</gene>
<reference evidence="2 3" key="1">
    <citation type="submission" date="2020-08" db="EMBL/GenBank/DDBJ databases">
        <authorList>
            <person name="Liu C."/>
            <person name="Sun Q."/>
        </authorList>
    </citation>
    <scope>NUCLEOTIDE SEQUENCE [LARGE SCALE GENOMIC DNA]</scope>
    <source>
        <strain evidence="2 3">NSJ-18</strain>
    </source>
</reference>
<dbReference type="EMBL" id="JACRWE010000008">
    <property type="protein sequence ID" value="MBC5997941.1"/>
    <property type="molecule type" value="Genomic_DNA"/>
</dbReference>
<protein>
    <submittedName>
        <fullName evidence="2">ImmA/IrrE family metallo-endopeptidase</fullName>
    </submittedName>
</protein>
<proteinExistence type="predicted"/>
<organism evidence="2 3">
    <name type="scientific">Romboutsia faecis</name>
    <dbReference type="NCBI Taxonomy" id="2764597"/>
    <lineage>
        <taxon>Bacteria</taxon>
        <taxon>Bacillati</taxon>
        <taxon>Bacillota</taxon>
        <taxon>Clostridia</taxon>
        <taxon>Peptostreptococcales</taxon>
        <taxon>Peptostreptococcaceae</taxon>
        <taxon>Romboutsia</taxon>
    </lineage>
</organism>
<dbReference type="InterPro" id="IPR010359">
    <property type="entry name" value="IrrE_HExxH"/>
</dbReference>
<dbReference type="Pfam" id="PF06114">
    <property type="entry name" value="Peptidase_M78"/>
    <property type="match status" value="1"/>
</dbReference>
<dbReference type="Proteomes" id="UP000609849">
    <property type="component" value="Unassembled WGS sequence"/>
</dbReference>
<dbReference type="Gene3D" id="1.10.10.2910">
    <property type="match status" value="1"/>
</dbReference>
<name>A0ABR7JTI1_9FIRM</name>
<evidence type="ECO:0000259" key="1">
    <source>
        <dbReference type="Pfam" id="PF06114"/>
    </source>
</evidence>
<feature type="domain" description="IrrE N-terminal-like" evidence="1">
    <location>
        <begin position="15"/>
        <end position="136"/>
    </location>
</feature>
<evidence type="ECO:0000313" key="2">
    <source>
        <dbReference type="EMBL" id="MBC5997941.1"/>
    </source>
</evidence>
<dbReference type="RefSeq" id="WP_153972623.1">
    <property type="nucleotide sequence ID" value="NZ_JACRWE010000008.1"/>
</dbReference>
<evidence type="ECO:0000313" key="3">
    <source>
        <dbReference type="Proteomes" id="UP000609849"/>
    </source>
</evidence>
<sequence length="169" mass="20042">MTKLERLYELAHNENINIHFFNLKEIGLLGLNVSKENMPHMIFLDHSIREYKRLHTNVLAHELGHYFTSFGNSIAETNYIEKVLNNKYENKADKWACEFLVREEELINALNKNINCIHNLAEYLDVDVEILLKRLEYLALQKPTLRISDTKQLVLTNLPNIYFYEDIYL</sequence>